<feature type="region of interest" description="Disordered" evidence="1">
    <location>
        <begin position="39"/>
        <end position="67"/>
    </location>
</feature>
<protein>
    <submittedName>
        <fullName evidence="2">Uncharacterized protein</fullName>
    </submittedName>
</protein>
<dbReference type="AlphaFoldDB" id="A0A1B6H537"/>
<feature type="compositionally biased region" description="Polar residues" evidence="1">
    <location>
        <begin position="39"/>
        <end position="49"/>
    </location>
</feature>
<gene>
    <name evidence="2" type="ORF">g.44922</name>
</gene>
<accession>A0A1B6H537</accession>
<evidence type="ECO:0000313" key="2">
    <source>
        <dbReference type="EMBL" id="JAS69760.1"/>
    </source>
</evidence>
<evidence type="ECO:0000256" key="1">
    <source>
        <dbReference type="SAM" id="MobiDB-lite"/>
    </source>
</evidence>
<organism evidence="2">
    <name type="scientific">Cuerna arida</name>
    <dbReference type="NCBI Taxonomy" id="1464854"/>
    <lineage>
        <taxon>Eukaryota</taxon>
        <taxon>Metazoa</taxon>
        <taxon>Ecdysozoa</taxon>
        <taxon>Arthropoda</taxon>
        <taxon>Hexapoda</taxon>
        <taxon>Insecta</taxon>
        <taxon>Pterygota</taxon>
        <taxon>Neoptera</taxon>
        <taxon>Paraneoptera</taxon>
        <taxon>Hemiptera</taxon>
        <taxon>Auchenorrhyncha</taxon>
        <taxon>Membracoidea</taxon>
        <taxon>Cicadellidae</taxon>
        <taxon>Cicadellinae</taxon>
        <taxon>Proconiini</taxon>
        <taxon>Cuerna</taxon>
    </lineage>
</organism>
<name>A0A1B6H537_9HEMI</name>
<feature type="non-terminal residue" evidence="2">
    <location>
        <position position="161"/>
    </location>
</feature>
<proteinExistence type="predicted"/>
<reference evidence="2" key="1">
    <citation type="submission" date="2015-11" db="EMBL/GenBank/DDBJ databases">
        <title>De novo transcriptome assembly of four potential Pierce s Disease insect vectors from Arizona vineyards.</title>
        <authorList>
            <person name="Tassone E.E."/>
        </authorList>
    </citation>
    <scope>NUCLEOTIDE SEQUENCE</scope>
</reference>
<sequence length="161" mass="18400">QYLQEIGCTDTILDLRSSKLKNLLSTYNCNESQTIYNNRSANDSQNANESMMRRKKRDNSGTRSNSHYKYISFNSSPLLNNINSQLEEANDGANDECSDLVVDPNDKFRLFKDDDDIDAQAQEVYDELNLLISDKSHLKSFEKSDSDWPDSKTLRAADGRQ</sequence>
<feature type="region of interest" description="Disordered" evidence="1">
    <location>
        <begin position="141"/>
        <end position="161"/>
    </location>
</feature>
<feature type="non-terminal residue" evidence="2">
    <location>
        <position position="1"/>
    </location>
</feature>
<dbReference type="EMBL" id="GECZ01000009">
    <property type="protein sequence ID" value="JAS69760.1"/>
    <property type="molecule type" value="Transcribed_RNA"/>
</dbReference>